<dbReference type="Gene3D" id="3.10.100.10">
    <property type="entry name" value="Mannose-Binding Protein A, subunit A"/>
    <property type="match status" value="1"/>
</dbReference>
<evidence type="ECO:0000313" key="3">
    <source>
        <dbReference type="EMBL" id="PAV63423.1"/>
    </source>
</evidence>
<dbReference type="Proteomes" id="UP000218231">
    <property type="component" value="Unassembled WGS sequence"/>
</dbReference>
<keyword evidence="4" id="KW-1185">Reference proteome</keyword>
<dbReference type="InterPro" id="IPR001304">
    <property type="entry name" value="C-type_lectin-like"/>
</dbReference>
<reference evidence="3 4" key="1">
    <citation type="journal article" date="2017" name="Curr. Biol.">
        <title>Genome architecture and evolution of a unichromosomal asexual nematode.</title>
        <authorList>
            <person name="Fradin H."/>
            <person name="Zegar C."/>
            <person name="Gutwein M."/>
            <person name="Lucas J."/>
            <person name="Kovtun M."/>
            <person name="Corcoran D."/>
            <person name="Baugh L.R."/>
            <person name="Kiontke K."/>
            <person name="Gunsalus K."/>
            <person name="Fitch D.H."/>
            <person name="Piano F."/>
        </authorList>
    </citation>
    <scope>NUCLEOTIDE SEQUENCE [LARGE SCALE GENOMIC DNA]</scope>
    <source>
        <strain evidence="3">PF1309</strain>
    </source>
</reference>
<dbReference type="InterPro" id="IPR016187">
    <property type="entry name" value="CTDL_fold"/>
</dbReference>
<dbReference type="OrthoDB" id="5841082at2759"/>
<evidence type="ECO:0000313" key="4">
    <source>
        <dbReference type="Proteomes" id="UP000218231"/>
    </source>
</evidence>
<gene>
    <name evidence="3" type="ORF">WR25_08388</name>
</gene>
<evidence type="ECO:0000259" key="2">
    <source>
        <dbReference type="PROSITE" id="PS50041"/>
    </source>
</evidence>
<dbReference type="EMBL" id="LIAE01010306">
    <property type="protein sequence ID" value="PAV63423.1"/>
    <property type="molecule type" value="Genomic_DNA"/>
</dbReference>
<dbReference type="SMART" id="SM00034">
    <property type="entry name" value="CLECT"/>
    <property type="match status" value="1"/>
</dbReference>
<dbReference type="CDD" id="cd00037">
    <property type="entry name" value="CLECT"/>
    <property type="match status" value="1"/>
</dbReference>
<proteinExistence type="predicted"/>
<organism evidence="3 4">
    <name type="scientific">Diploscapter pachys</name>
    <dbReference type="NCBI Taxonomy" id="2018661"/>
    <lineage>
        <taxon>Eukaryota</taxon>
        <taxon>Metazoa</taxon>
        <taxon>Ecdysozoa</taxon>
        <taxon>Nematoda</taxon>
        <taxon>Chromadorea</taxon>
        <taxon>Rhabditida</taxon>
        <taxon>Rhabditina</taxon>
        <taxon>Rhabditomorpha</taxon>
        <taxon>Rhabditoidea</taxon>
        <taxon>Rhabditidae</taxon>
        <taxon>Diploscapter</taxon>
    </lineage>
</organism>
<sequence>MQLSSRLCKYDMQFKGKHENHRQFGNVSLQPNDGGQQLTATTSWTNLTITITGTASISNPGPYSTKTYWIVKPAEYSYVQFQYVSLSSTQTKCSPGCRDFGLELRYQSNKQITNPRVCCGAWNGLSVSSSLATTPIVAYTSTITATFVLQFRATNTSSTTSPPIPTTTCTGCLLPNIATTNTQWSNFDVSTCSGINPNAGAFFTPIVADTSNSTSCVKTSSTSSIHDNYDDVRAYNHVNDYSINSYNYGTDNRNNTNNNTNNNNNNNTGDNTSTSFLLIGAICDDGYTYWNYYCYKANVTTVYPWEGELQCQAEGGHEVSIHSQEENDFVLTLFGSSPPPLATIGLLNVGESSGWWDESPWGDYNNTGLNDTANIGYCMAIAYNNQTVKIGQWASVACTEDLLPFVCKKLAYGTPTAATTTVSQEVCTNCELPSTNPNDPGWTNYNASTCEGFDPNTASLYSPVVLDNSTTEQCQKLIQCNFVEGEILYAIVTYVATNATWCVPLQLDSETAAFPLICNSSIGQYEDIFGWAIYHVIGCGNGASATTTEAPTTSTPTPGCEVPDEVCAVLMIDQSIVLPIMDYLNDPIALVQVFLTNGNCSNNSSEIEHGITFTAACPIVSEAAGFFSSFVEMIGMQDYISQAGFYVTTFQIAFNAIFSSVQAGVDGVTTQMCPEWISDDVTTTTASS</sequence>
<evidence type="ECO:0000256" key="1">
    <source>
        <dbReference type="SAM" id="MobiDB-lite"/>
    </source>
</evidence>
<dbReference type="Pfam" id="PF00059">
    <property type="entry name" value="Lectin_C"/>
    <property type="match status" value="1"/>
</dbReference>
<dbReference type="PROSITE" id="PS50041">
    <property type="entry name" value="C_TYPE_LECTIN_2"/>
    <property type="match status" value="1"/>
</dbReference>
<name>A0A2A2JP36_9BILA</name>
<protein>
    <recommendedName>
        <fullName evidence="2">C-type lectin domain-containing protein</fullName>
    </recommendedName>
</protein>
<dbReference type="AlphaFoldDB" id="A0A2A2JP36"/>
<feature type="domain" description="C-type lectin" evidence="2">
    <location>
        <begin position="290"/>
        <end position="400"/>
    </location>
</feature>
<dbReference type="InterPro" id="IPR016186">
    <property type="entry name" value="C-type_lectin-like/link_sf"/>
</dbReference>
<feature type="region of interest" description="Disordered" evidence="1">
    <location>
        <begin position="250"/>
        <end position="269"/>
    </location>
</feature>
<dbReference type="STRING" id="2018661.A0A2A2JP36"/>
<dbReference type="SUPFAM" id="SSF56436">
    <property type="entry name" value="C-type lectin-like"/>
    <property type="match status" value="1"/>
</dbReference>
<comment type="caution">
    <text evidence="3">The sequence shown here is derived from an EMBL/GenBank/DDBJ whole genome shotgun (WGS) entry which is preliminary data.</text>
</comment>
<accession>A0A2A2JP36</accession>